<dbReference type="InterPro" id="IPR050109">
    <property type="entry name" value="HTH-type_TetR-like_transc_reg"/>
</dbReference>
<proteinExistence type="predicted"/>
<sequence>MIAGLRLLALGDIGIVTALTHLRVARPHRADAARNYDAILAAARVAFAEQGAEAPLEEIARRAGVGIATLYRNFPTREVLIENVYVTEVEAVCATAGEAESLAPRDGLYAWLRRFVEYIGAKQPLAAGLNRESTAYLECRRALYAAGGPLLERAQRAREVRADVTIDDVMRLTSAIASGHFPRADQRDHVLTVALDGLSTQPE</sequence>
<keyword evidence="3" id="KW-0804">Transcription</keyword>
<dbReference type="InterPro" id="IPR001647">
    <property type="entry name" value="HTH_TetR"/>
</dbReference>
<accession>A0A1C4WDZ9</accession>
<name>A0A1C4WDZ9_9ACTN</name>
<evidence type="ECO:0000256" key="3">
    <source>
        <dbReference type="ARBA" id="ARBA00023163"/>
    </source>
</evidence>
<dbReference type="Pfam" id="PF00440">
    <property type="entry name" value="TetR_N"/>
    <property type="match status" value="1"/>
</dbReference>
<evidence type="ECO:0000256" key="1">
    <source>
        <dbReference type="ARBA" id="ARBA00023015"/>
    </source>
</evidence>
<dbReference type="InterPro" id="IPR036271">
    <property type="entry name" value="Tet_transcr_reg_TetR-rel_C_sf"/>
</dbReference>
<protein>
    <submittedName>
        <fullName evidence="6">Transcriptional regulator, TetR family</fullName>
    </submittedName>
</protein>
<dbReference type="PANTHER" id="PTHR30055:SF234">
    <property type="entry name" value="HTH-TYPE TRANSCRIPTIONAL REGULATOR BETI"/>
    <property type="match status" value="1"/>
</dbReference>
<dbReference type="PROSITE" id="PS50977">
    <property type="entry name" value="HTH_TETR_2"/>
    <property type="match status" value="1"/>
</dbReference>
<evidence type="ECO:0000259" key="5">
    <source>
        <dbReference type="PROSITE" id="PS50977"/>
    </source>
</evidence>
<evidence type="ECO:0000256" key="4">
    <source>
        <dbReference type="PROSITE-ProRule" id="PRU00335"/>
    </source>
</evidence>
<organism evidence="6 7">
    <name type="scientific">Micromonospora saelicesensis</name>
    <dbReference type="NCBI Taxonomy" id="285676"/>
    <lineage>
        <taxon>Bacteria</taxon>
        <taxon>Bacillati</taxon>
        <taxon>Actinomycetota</taxon>
        <taxon>Actinomycetes</taxon>
        <taxon>Micromonosporales</taxon>
        <taxon>Micromonosporaceae</taxon>
        <taxon>Micromonospora</taxon>
    </lineage>
</organism>
<keyword evidence="1" id="KW-0805">Transcription regulation</keyword>
<dbReference type="Gene3D" id="1.10.357.10">
    <property type="entry name" value="Tetracycline Repressor, domain 2"/>
    <property type="match status" value="1"/>
</dbReference>
<gene>
    <name evidence="6" type="ORF">GA0070561_2616</name>
</gene>
<dbReference type="PRINTS" id="PR00455">
    <property type="entry name" value="HTHTETR"/>
</dbReference>
<dbReference type="SUPFAM" id="SSF46689">
    <property type="entry name" value="Homeodomain-like"/>
    <property type="match status" value="1"/>
</dbReference>
<evidence type="ECO:0000313" key="6">
    <source>
        <dbReference type="EMBL" id="SCE94394.1"/>
    </source>
</evidence>
<dbReference type="AlphaFoldDB" id="A0A1C4WDZ9"/>
<dbReference type="GO" id="GO:0000976">
    <property type="term" value="F:transcription cis-regulatory region binding"/>
    <property type="evidence" value="ECO:0007669"/>
    <property type="project" value="TreeGrafter"/>
</dbReference>
<evidence type="ECO:0000313" key="7">
    <source>
        <dbReference type="Proteomes" id="UP000198864"/>
    </source>
</evidence>
<evidence type="ECO:0000256" key="2">
    <source>
        <dbReference type="ARBA" id="ARBA00023125"/>
    </source>
</evidence>
<dbReference type="InterPro" id="IPR049445">
    <property type="entry name" value="TetR_SbtR-like_C"/>
</dbReference>
<feature type="domain" description="HTH tetR-type" evidence="5">
    <location>
        <begin position="33"/>
        <end position="92"/>
    </location>
</feature>
<dbReference type="GO" id="GO:0003700">
    <property type="term" value="F:DNA-binding transcription factor activity"/>
    <property type="evidence" value="ECO:0007669"/>
    <property type="project" value="TreeGrafter"/>
</dbReference>
<dbReference type="STRING" id="285676.GA0070561_2616"/>
<dbReference type="EMBL" id="FMCR01000002">
    <property type="protein sequence ID" value="SCE94394.1"/>
    <property type="molecule type" value="Genomic_DNA"/>
</dbReference>
<dbReference type="Pfam" id="PF21597">
    <property type="entry name" value="TetR_C_43"/>
    <property type="match status" value="1"/>
</dbReference>
<dbReference type="Proteomes" id="UP000198864">
    <property type="component" value="Unassembled WGS sequence"/>
</dbReference>
<reference evidence="6 7" key="1">
    <citation type="submission" date="2016-06" db="EMBL/GenBank/DDBJ databases">
        <authorList>
            <person name="Kjaerup R.B."/>
            <person name="Dalgaard T.S."/>
            <person name="Juul-Madsen H.R."/>
        </authorList>
    </citation>
    <scope>NUCLEOTIDE SEQUENCE [LARGE SCALE GENOMIC DNA]</scope>
    <source>
        <strain evidence="6 7">DSM 44871</strain>
    </source>
</reference>
<dbReference type="SUPFAM" id="SSF48498">
    <property type="entry name" value="Tetracyclin repressor-like, C-terminal domain"/>
    <property type="match status" value="1"/>
</dbReference>
<dbReference type="InterPro" id="IPR009057">
    <property type="entry name" value="Homeodomain-like_sf"/>
</dbReference>
<dbReference type="PANTHER" id="PTHR30055">
    <property type="entry name" value="HTH-TYPE TRANSCRIPTIONAL REGULATOR RUTR"/>
    <property type="match status" value="1"/>
</dbReference>
<feature type="DNA-binding region" description="H-T-H motif" evidence="4">
    <location>
        <begin position="55"/>
        <end position="74"/>
    </location>
</feature>
<keyword evidence="2 4" id="KW-0238">DNA-binding</keyword>